<gene>
    <name evidence="3" type="ORF">GCM10009665_53480</name>
</gene>
<dbReference type="SUPFAM" id="SSF101852">
    <property type="entry name" value="Bacterial fluorinating enzyme, C-terminal domain"/>
    <property type="match status" value="1"/>
</dbReference>
<protein>
    <recommendedName>
        <fullName evidence="2">S-adenosyl-l-methionine hydroxide adenosyltransferase C-terminal domain-containing protein</fullName>
    </recommendedName>
</protein>
<dbReference type="InterPro" id="IPR046470">
    <property type="entry name" value="SAM_HAT_C"/>
</dbReference>
<dbReference type="EMBL" id="BAAALF010000119">
    <property type="protein sequence ID" value="GAA1256339.1"/>
    <property type="molecule type" value="Genomic_DNA"/>
</dbReference>
<name>A0ABP4HAD0_9ACTN</name>
<dbReference type="InterPro" id="IPR023227">
    <property type="entry name" value="SAM_OH_AdoTrfase_C_sf"/>
</dbReference>
<dbReference type="Proteomes" id="UP001500037">
    <property type="component" value="Unassembled WGS sequence"/>
</dbReference>
<dbReference type="Pfam" id="PF20257">
    <property type="entry name" value="SAM_HAT_C"/>
    <property type="match status" value="1"/>
</dbReference>
<proteinExistence type="predicted"/>
<reference evidence="4" key="1">
    <citation type="journal article" date="2019" name="Int. J. Syst. Evol. Microbiol.">
        <title>The Global Catalogue of Microorganisms (GCM) 10K type strain sequencing project: providing services to taxonomists for standard genome sequencing and annotation.</title>
        <authorList>
            <consortium name="The Broad Institute Genomics Platform"/>
            <consortium name="The Broad Institute Genome Sequencing Center for Infectious Disease"/>
            <person name="Wu L."/>
            <person name="Ma J."/>
        </authorList>
    </citation>
    <scope>NUCLEOTIDE SEQUENCE [LARGE SCALE GENOMIC DNA]</scope>
    <source>
        <strain evidence="4">JCM 13004</strain>
    </source>
</reference>
<dbReference type="Gene3D" id="2.40.30.90">
    <property type="entry name" value="Bacterial fluorinating enzyme like"/>
    <property type="match status" value="1"/>
</dbReference>
<feature type="region of interest" description="Disordered" evidence="1">
    <location>
        <begin position="174"/>
        <end position="204"/>
    </location>
</feature>
<evidence type="ECO:0000313" key="3">
    <source>
        <dbReference type="EMBL" id="GAA1256339.1"/>
    </source>
</evidence>
<feature type="domain" description="S-adenosyl-l-methionine hydroxide adenosyltransferase C-terminal" evidence="2">
    <location>
        <begin position="212"/>
        <end position="300"/>
    </location>
</feature>
<comment type="caution">
    <text evidence="3">The sequence shown here is derived from an EMBL/GenBank/DDBJ whole genome shotgun (WGS) entry which is preliminary data.</text>
</comment>
<evidence type="ECO:0000313" key="4">
    <source>
        <dbReference type="Proteomes" id="UP001500037"/>
    </source>
</evidence>
<keyword evidence="4" id="KW-1185">Reference proteome</keyword>
<sequence>MAHPPVISLTDCADPNALARQATRIAALFGATPSVLPLTGPDPEGAAALTLLDLLRSTELVGGPTHPAVVLVNIAPRDGHWPNGAPFCYFPYGPHLVISTLNPRVLAPLATYLGVTEVRVTDVREVLEAAAAQWAELSPDEVEEIARTQFRSLWYVPLLARWLVDGRPVPARPWTVDPTAQPSVRPHGPLSGQPSARPAGAPGHVAQDGAVRVAVVDNFGNCKLDRPATALPGYRAAAGIPVRSGHDGGSVQVRCYDRLPDVPYGEPGITTGSSGIGFAELVVRGGSAADHFGLREGDRVLLPTS</sequence>
<evidence type="ECO:0000256" key="1">
    <source>
        <dbReference type="SAM" id="MobiDB-lite"/>
    </source>
</evidence>
<accession>A0ABP4HAD0</accession>
<dbReference type="RefSeq" id="WP_344444566.1">
    <property type="nucleotide sequence ID" value="NZ_BAAALF010000119.1"/>
</dbReference>
<evidence type="ECO:0000259" key="2">
    <source>
        <dbReference type="Pfam" id="PF20257"/>
    </source>
</evidence>
<organism evidence="3 4">
    <name type="scientific">Kitasatospora nipponensis</name>
    <dbReference type="NCBI Taxonomy" id="258049"/>
    <lineage>
        <taxon>Bacteria</taxon>
        <taxon>Bacillati</taxon>
        <taxon>Actinomycetota</taxon>
        <taxon>Actinomycetes</taxon>
        <taxon>Kitasatosporales</taxon>
        <taxon>Streptomycetaceae</taxon>
        <taxon>Kitasatospora</taxon>
    </lineage>
</organism>